<dbReference type="EMBL" id="JADGJH010002151">
    <property type="protein sequence ID" value="KAJ3102650.1"/>
    <property type="molecule type" value="Genomic_DNA"/>
</dbReference>
<gene>
    <name evidence="2" type="ORF">HK100_004330</name>
</gene>
<evidence type="ECO:0000313" key="3">
    <source>
        <dbReference type="Proteomes" id="UP001211907"/>
    </source>
</evidence>
<evidence type="ECO:0000256" key="1">
    <source>
        <dbReference type="SAM" id="MobiDB-lite"/>
    </source>
</evidence>
<comment type="caution">
    <text evidence="2">The sequence shown here is derived from an EMBL/GenBank/DDBJ whole genome shotgun (WGS) entry which is preliminary data.</text>
</comment>
<feature type="compositionally biased region" description="Acidic residues" evidence="1">
    <location>
        <begin position="1"/>
        <end position="19"/>
    </location>
</feature>
<feature type="region of interest" description="Disordered" evidence="1">
    <location>
        <begin position="1"/>
        <end position="21"/>
    </location>
</feature>
<sequence>MEEDIEDIEWADLPMEEANNDNQTDINEKIEENEAGKEKKNADIKFDKMLDWTNQTASMEIAGFDKTDPKTEPHMNMYSEHKAYDWLHGNGVSADTNSGICHLNGAGDQSG</sequence>
<dbReference type="AlphaFoldDB" id="A0AAD5SVW7"/>
<name>A0AAD5SVW7_9FUNG</name>
<evidence type="ECO:0000313" key="2">
    <source>
        <dbReference type="EMBL" id="KAJ3102650.1"/>
    </source>
</evidence>
<organism evidence="2 3">
    <name type="scientific">Physocladia obscura</name>
    <dbReference type="NCBI Taxonomy" id="109957"/>
    <lineage>
        <taxon>Eukaryota</taxon>
        <taxon>Fungi</taxon>
        <taxon>Fungi incertae sedis</taxon>
        <taxon>Chytridiomycota</taxon>
        <taxon>Chytridiomycota incertae sedis</taxon>
        <taxon>Chytridiomycetes</taxon>
        <taxon>Chytridiales</taxon>
        <taxon>Chytriomycetaceae</taxon>
        <taxon>Physocladia</taxon>
    </lineage>
</organism>
<proteinExistence type="predicted"/>
<dbReference type="Proteomes" id="UP001211907">
    <property type="component" value="Unassembled WGS sequence"/>
</dbReference>
<accession>A0AAD5SVW7</accession>
<feature type="non-terminal residue" evidence="2">
    <location>
        <position position="111"/>
    </location>
</feature>
<keyword evidence="3" id="KW-1185">Reference proteome</keyword>
<protein>
    <submittedName>
        <fullName evidence="2">Uncharacterized protein</fullName>
    </submittedName>
</protein>
<reference evidence="2" key="1">
    <citation type="submission" date="2020-05" db="EMBL/GenBank/DDBJ databases">
        <title>Phylogenomic resolution of chytrid fungi.</title>
        <authorList>
            <person name="Stajich J.E."/>
            <person name="Amses K."/>
            <person name="Simmons R."/>
            <person name="Seto K."/>
            <person name="Myers J."/>
            <person name="Bonds A."/>
            <person name="Quandt C.A."/>
            <person name="Barry K."/>
            <person name="Liu P."/>
            <person name="Grigoriev I."/>
            <person name="Longcore J.E."/>
            <person name="James T.Y."/>
        </authorList>
    </citation>
    <scope>NUCLEOTIDE SEQUENCE</scope>
    <source>
        <strain evidence="2">JEL0513</strain>
    </source>
</reference>